<evidence type="ECO:0000259" key="8">
    <source>
        <dbReference type="PROSITE" id="PS51469"/>
    </source>
</evidence>
<evidence type="ECO:0000256" key="7">
    <source>
        <dbReference type="SAM" id="SignalP"/>
    </source>
</evidence>
<evidence type="ECO:0000256" key="3">
    <source>
        <dbReference type="ARBA" id="ARBA00022989"/>
    </source>
</evidence>
<reference evidence="9 10" key="1">
    <citation type="submission" date="2023-10" db="EMBL/GenBank/DDBJ databases">
        <authorList>
            <person name="Maclean D."/>
            <person name="Macfadyen A."/>
        </authorList>
    </citation>
    <scope>NUCLEOTIDE SEQUENCE [LARGE SCALE GENOMIC DNA]</scope>
</reference>
<dbReference type="SUPFAM" id="SSF49785">
    <property type="entry name" value="Galactose-binding domain-like"/>
    <property type="match status" value="1"/>
</dbReference>
<dbReference type="Proteomes" id="UP001314263">
    <property type="component" value="Unassembled WGS sequence"/>
</dbReference>
<dbReference type="PANTHER" id="PTHR12953">
    <property type="entry name" value="MEMBRANE PROTEIN CH1 RELATED"/>
    <property type="match status" value="1"/>
</dbReference>
<dbReference type="GO" id="GO:0005737">
    <property type="term" value="C:cytoplasm"/>
    <property type="evidence" value="ECO:0007669"/>
    <property type="project" value="TreeGrafter"/>
</dbReference>
<dbReference type="GO" id="GO:0012505">
    <property type="term" value="C:endomembrane system"/>
    <property type="evidence" value="ECO:0007669"/>
    <property type="project" value="UniProtKB-SubCell"/>
</dbReference>
<sequence length="826" mass="86577">MSAPGCRKQNALLLNLLLLCVTLTPQFIASPPEAETATSQALGHAVVGAQSQVTSQDIDDVSKHISELTPSATLLSTEDSRLSSEVVAEPARKSGSSPISSTGEAQGIRPILTDIDTSEDQHSIVPIHGTPEAPASRLIGDAIHVSNGTGTEIDSRPKPGATSVPAGDPKPELLQQAQMQVEKPEQEEERHNFALAKDGAKIVAANKEARKPESVLDSDGDTFLKNECKADKWLIIELSQVTKVDMLRLSQDELYSSRVKGFEVYGRQSHPRAEGSDYGAHLNASAWQRLGRFTAANTKGTQAFSVEPPGWAKYVQLQLLTHYGSEPVCALNDVRVYGKSAAEDLEDRLAMEAASDDEAAALEEGGSQAASLEVEHAETAAESSSARDQPAQEIGSAAVTEGTGDGRQEGLAGGKSKSQSEQHPGALQPESSNMLEAEPLPAQDAKGPEKPKGSAQPADGPRREQPQQQATGGPTGVIPPVLDILGEGLLKLIVPPGGGKKRSSYAGEPANPDNLPQPDPPSAVPVNSRAQQASRQSSDREVPGVAPGLNQLADSGSGQPFDVDKEFATDSFVQPATESVTAGAAAGKAPEELGSGSKKPVRDDRGAEKDGDLLLAGSSAGSAKSRHGGSVYDLLVAEIKALKLQQKTAPRIIADMQKNVTLAVAAIASELSSLHRRVSEIEDSSAVLPATCAAALPSSDAGHVRVYPNSTAERDAPAVLAPAPEGGGVPLTINFDAMALALELAALRTSNERASRREFALVMVIVMLCAIFALSLPQLASHSARLKSVILLLAVANGFFGILLHFANSLQPEKSMFTHVHRLLGA</sequence>
<comment type="subcellular location">
    <subcellularLocation>
        <location evidence="1">Endomembrane system</location>
    </subcellularLocation>
</comment>
<dbReference type="InterPro" id="IPR008979">
    <property type="entry name" value="Galactose-bd-like_sf"/>
</dbReference>
<evidence type="ECO:0000256" key="2">
    <source>
        <dbReference type="ARBA" id="ARBA00022692"/>
    </source>
</evidence>
<feature type="region of interest" description="Disordered" evidence="5">
    <location>
        <begin position="75"/>
        <end position="107"/>
    </location>
</feature>
<evidence type="ECO:0000313" key="9">
    <source>
        <dbReference type="EMBL" id="CAK0734781.1"/>
    </source>
</evidence>
<dbReference type="GO" id="GO:0016020">
    <property type="term" value="C:membrane"/>
    <property type="evidence" value="ECO:0007669"/>
    <property type="project" value="InterPro"/>
</dbReference>
<accession>A0AAV1HT62</accession>
<feature type="signal peptide" evidence="7">
    <location>
        <begin position="1"/>
        <end position="29"/>
    </location>
</feature>
<feature type="transmembrane region" description="Helical" evidence="6">
    <location>
        <begin position="789"/>
        <end position="807"/>
    </location>
</feature>
<dbReference type="GO" id="GO:0034975">
    <property type="term" value="P:protein folding in endoplasmic reticulum"/>
    <property type="evidence" value="ECO:0007669"/>
    <property type="project" value="TreeGrafter"/>
</dbReference>
<feature type="region of interest" description="Disordered" evidence="5">
    <location>
        <begin position="147"/>
        <end position="166"/>
    </location>
</feature>
<proteinExistence type="predicted"/>
<dbReference type="AlphaFoldDB" id="A0AAV1HT62"/>
<keyword evidence="7" id="KW-0732">Signal</keyword>
<evidence type="ECO:0000256" key="6">
    <source>
        <dbReference type="SAM" id="Phobius"/>
    </source>
</evidence>
<dbReference type="EMBL" id="CAUYUE010000001">
    <property type="protein sequence ID" value="CAK0734781.1"/>
    <property type="molecule type" value="Genomic_DNA"/>
</dbReference>
<keyword evidence="10" id="KW-1185">Reference proteome</keyword>
<dbReference type="Pfam" id="PF07738">
    <property type="entry name" value="Sad1_UNC"/>
    <property type="match status" value="1"/>
</dbReference>
<gene>
    <name evidence="9" type="ORF">CVIRNUC_000480</name>
</gene>
<keyword evidence="2 6" id="KW-0812">Transmembrane</keyword>
<evidence type="ECO:0000313" key="10">
    <source>
        <dbReference type="Proteomes" id="UP001314263"/>
    </source>
</evidence>
<feature type="region of interest" description="Disordered" evidence="5">
    <location>
        <begin position="579"/>
        <end position="627"/>
    </location>
</feature>
<name>A0AAV1HT62_9CHLO</name>
<feature type="region of interest" description="Disordered" evidence="5">
    <location>
        <begin position="357"/>
        <end position="563"/>
    </location>
</feature>
<feature type="compositionally biased region" description="Low complexity" evidence="5">
    <location>
        <begin position="613"/>
        <end position="623"/>
    </location>
</feature>
<feature type="compositionally biased region" description="Polar residues" evidence="5">
    <location>
        <begin position="94"/>
        <end position="104"/>
    </location>
</feature>
<protein>
    <recommendedName>
        <fullName evidence="8">SUN domain-containing protein</fullName>
    </recommendedName>
</protein>
<feature type="chain" id="PRO_5044010228" description="SUN domain-containing protein" evidence="7">
    <location>
        <begin position="30"/>
        <end position="826"/>
    </location>
</feature>
<evidence type="ECO:0000256" key="1">
    <source>
        <dbReference type="ARBA" id="ARBA00004308"/>
    </source>
</evidence>
<organism evidence="9 10">
    <name type="scientific">Coccomyxa viridis</name>
    <dbReference type="NCBI Taxonomy" id="1274662"/>
    <lineage>
        <taxon>Eukaryota</taxon>
        <taxon>Viridiplantae</taxon>
        <taxon>Chlorophyta</taxon>
        <taxon>core chlorophytes</taxon>
        <taxon>Trebouxiophyceae</taxon>
        <taxon>Trebouxiophyceae incertae sedis</taxon>
        <taxon>Coccomyxaceae</taxon>
        <taxon>Coccomyxa</taxon>
    </lineage>
</organism>
<dbReference type="PROSITE" id="PS51469">
    <property type="entry name" value="SUN"/>
    <property type="match status" value="1"/>
</dbReference>
<feature type="compositionally biased region" description="Basic and acidic residues" evidence="5">
    <location>
        <begin position="600"/>
        <end position="612"/>
    </location>
</feature>
<keyword evidence="4 6" id="KW-0472">Membrane</keyword>
<dbReference type="PANTHER" id="PTHR12953:SF0">
    <property type="entry name" value="SUN DOMAIN-CONTAINING OSSIFICATION FACTOR"/>
    <property type="match status" value="1"/>
</dbReference>
<evidence type="ECO:0000256" key="4">
    <source>
        <dbReference type="ARBA" id="ARBA00023136"/>
    </source>
</evidence>
<feature type="transmembrane region" description="Helical" evidence="6">
    <location>
        <begin position="759"/>
        <end position="777"/>
    </location>
</feature>
<dbReference type="Gene3D" id="2.60.120.260">
    <property type="entry name" value="Galactose-binding domain-like"/>
    <property type="match status" value="1"/>
</dbReference>
<dbReference type="InterPro" id="IPR012919">
    <property type="entry name" value="SUN_dom"/>
</dbReference>
<keyword evidence="3 6" id="KW-1133">Transmembrane helix</keyword>
<feature type="domain" description="SUN" evidence="8">
    <location>
        <begin position="160"/>
        <end position="341"/>
    </location>
</feature>
<comment type="caution">
    <text evidence="9">The sequence shown here is derived from an EMBL/GenBank/DDBJ whole genome shotgun (WGS) entry which is preliminary data.</text>
</comment>
<evidence type="ECO:0000256" key="5">
    <source>
        <dbReference type="SAM" id="MobiDB-lite"/>
    </source>
</evidence>
<dbReference type="InterPro" id="IPR045120">
    <property type="entry name" value="Suco/Slp1-like"/>
</dbReference>